<dbReference type="InterPro" id="IPR008979">
    <property type="entry name" value="Galactose-bd-like_sf"/>
</dbReference>
<dbReference type="SUPFAM" id="SSF51445">
    <property type="entry name" value="(Trans)glycosidases"/>
    <property type="match status" value="1"/>
</dbReference>
<feature type="compositionally biased region" description="Low complexity" evidence="4">
    <location>
        <begin position="667"/>
        <end position="691"/>
    </location>
</feature>
<feature type="transmembrane region" description="Helical" evidence="5">
    <location>
        <begin position="636"/>
        <end position="658"/>
    </location>
</feature>
<gene>
    <name evidence="10" type="ORF">NBH00_24495</name>
</gene>
<evidence type="ECO:0000259" key="7">
    <source>
        <dbReference type="Pfam" id="PF00703"/>
    </source>
</evidence>
<evidence type="ECO:0000256" key="6">
    <source>
        <dbReference type="SAM" id="SignalP"/>
    </source>
</evidence>
<organism evidence="10 11">
    <name type="scientific">Paraconexibacter antarcticus</name>
    <dbReference type="NCBI Taxonomy" id="2949664"/>
    <lineage>
        <taxon>Bacteria</taxon>
        <taxon>Bacillati</taxon>
        <taxon>Actinomycetota</taxon>
        <taxon>Thermoleophilia</taxon>
        <taxon>Solirubrobacterales</taxon>
        <taxon>Paraconexibacteraceae</taxon>
        <taxon>Paraconexibacter</taxon>
    </lineage>
</organism>
<evidence type="ECO:0000259" key="8">
    <source>
        <dbReference type="Pfam" id="PF02836"/>
    </source>
</evidence>
<evidence type="ECO:0000256" key="4">
    <source>
        <dbReference type="SAM" id="MobiDB-lite"/>
    </source>
</evidence>
<feature type="domain" description="Beta-galactosidase jelly roll" evidence="9">
    <location>
        <begin position="67"/>
        <end position="158"/>
    </location>
</feature>
<dbReference type="InterPro" id="IPR013783">
    <property type="entry name" value="Ig-like_fold"/>
</dbReference>
<dbReference type="InterPro" id="IPR006102">
    <property type="entry name" value="Ig-like_GH2"/>
</dbReference>
<feature type="domain" description="Glycoside hydrolase family 2 catalytic" evidence="8">
    <location>
        <begin position="300"/>
        <end position="485"/>
    </location>
</feature>
<evidence type="ECO:0000259" key="9">
    <source>
        <dbReference type="Pfam" id="PF13364"/>
    </source>
</evidence>
<dbReference type="PANTHER" id="PTHR42732">
    <property type="entry name" value="BETA-GALACTOSIDASE"/>
    <property type="match status" value="1"/>
</dbReference>
<keyword evidence="6" id="KW-0732">Signal</keyword>
<dbReference type="PROSITE" id="PS51257">
    <property type="entry name" value="PROKAR_LIPOPROTEIN"/>
    <property type="match status" value="1"/>
</dbReference>
<feature type="region of interest" description="Disordered" evidence="4">
    <location>
        <begin position="666"/>
        <end position="691"/>
    </location>
</feature>
<dbReference type="Gene3D" id="2.60.120.260">
    <property type="entry name" value="Galactose-binding domain-like"/>
    <property type="match status" value="1"/>
</dbReference>
<dbReference type="RefSeq" id="WP_254571185.1">
    <property type="nucleotide sequence ID" value="NZ_CP098502.1"/>
</dbReference>
<dbReference type="Pfam" id="PF00703">
    <property type="entry name" value="Glyco_hydro_2"/>
    <property type="match status" value="1"/>
</dbReference>
<reference evidence="10 11" key="1">
    <citation type="submission" date="2022-06" db="EMBL/GenBank/DDBJ databases">
        <title>Paraconexibacter antarcticus.</title>
        <authorList>
            <person name="Kim C.S."/>
        </authorList>
    </citation>
    <scope>NUCLEOTIDE SEQUENCE [LARGE SCALE GENOMIC DNA]</scope>
    <source>
        <strain evidence="10 11">02-257</strain>
    </source>
</reference>
<proteinExistence type="inferred from homology"/>
<dbReference type="Pfam" id="PF13364">
    <property type="entry name" value="BetaGal_ABD2"/>
    <property type="match status" value="1"/>
</dbReference>
<dbReference type="SUPFAM" id="SSF49785">
    <property type="entry name" value="Galactose-binding domain-like"/>
    <property type="match status" value="1"/>
</dbReference>
<feature type="signal peptide" evidence="6">
    <location>
        <begin position="1"/>
        <end position="26"/>
    </location>
</feature>
<sequence>MTRRSLATTVAAAFAAACLLPAAAPAAGPAVPAAVPLATGWQKLADPGNEGVGAGYWRPDTRHTWKPAVVPSVITGATTEAAFKGSVEWYRTTFTAPPATAGFTDDVHFEQVRRTAQVWLNGVALGRHEDPYVPFDLPTRGALRPGARNVLVVRVDNRKSSRVREGWWNWGGITRPVSLVPRGALELRDAGVLSDVRCADGGGDCRAAARLDGTLVNRSDHPIAAPRVTLALSDGRTLTRTFAARSLAPGEETHVQFELPVPDAHLWSPQDPHLYGVTVTTSAGDVAQQVDRWRTGLRSVTVEDGMLNLNGRQLQLRGAAVQEDVPGRGPALTDADIAQTVAELKAVHANVTRAHYLLNPKLLDALDAAGIMVWSQAPIYHRDVLLETPAKRDTALATVRGTILQARNHPSVITHSVANELSPVPDTTPGTAAFLAAARSLAASLDPTIPVSVDLLSYPGYARQRAYAAFPLLGINSYFGWYTGKAEHSVAKLSDLGPYLDHMRRLYPTQGLEVTEFGAESTFAGPASEKETYAFQTDYLRRVLAIIEQRPFIGGAIYWTLREFAVKPHWVGGVSRPGVERNSIHHKGLITYDGRRKPAWSLAEHDFASTADYRSVSPAAAAGVADETGGPGRLEALGLALGLLLLLALDGWVIAGVWRRRARARSGRGVAGTRSGQRAEATQEAAGARAA</sequence>
<dbReference type="Proteomes" id="UP001056035">
    <property type="component" value="Chromosome"/>
</dbReference>
<dbReference type="InterPro" id="IPR017853">
    <property type="entry name" value="GH"/>
</dbReference>
<dbReference type="InterPro" id="IPR051913">
    <property type="entry name" value="GH2_Domain-Containing"/>
</dbReference>
<keyword evidence="2" id="KW-0378">Hydrolase</keyword>
<keyword evidence="5" id="KW-0812">Transmembrane</keyword>
<evidence type="ECO:0000313" key="10">
    <source>
        <dbReference type="EMBL" id="UTI64484.1"/>
    </source>
</evidence>
<keyword evidence="5" id="KW-0472">Membrane</keyword>
<dbReference type="PANTHER" id="PTHR42732:SF1">
    <property type="entry name" value="BETA-MANNOSIDASE"/>
    <property type="match status" value="1"/>
</dbReference>
<keyword evidence="11" id="KW-1185">Reference proteome</keyword>
<dbReference type="Pfam" id="PF02836">
    <property type="entry name" value="Glyco_hydro_2_C"/>
    <property type="match status" value="1"/>
</dbReference>
<keyword evidence="3" id="KW-0326">Glycosidase</keyword>
<dbReference type="InterPro" id="IPR006103">
    <property type="entry name" value="Glyco_hydro_2_cat"/>
</dbReference>
<dbReference type="SUPFAM" id="SSF49303">
    <property type="entry name" value="beta-Galactosidase/glucuronidase domain"/>
    <property type="match status" value="1"/>
</dbReference>
<evidence type="ECO:0000313" key="11">
    <source>
        <dbReference type="Proteomes" id="UP001056035"/>
    </source>
</evidence>
<feature type="chain" id="PRO_5045779034" evidence="6">
    <location>
        <begin position="27"/>
        <end position="691"/>
    </location>
</feature>
<evidence type="ECO:0000256" key="5">
    <source>
        <dbReference type="SAM" id="Phobius"/>
    </source>
</evidence>
<keyword evidence="5" id="KW-1133">Transmembrane helix</keyword>
<evidence type="ECO:0000256" key="1">
    <source>
        <dbReference type="ARBA" id="ARBA00007401"/>
    </source>
</evidence>
<protein>
    <submittedName>
        <fullName evidence="10">Beta galactosidase jelly roll domain-containing protein</fullName>
    </submittedName>
</protein>
<name>A0ABY5DU91_9ACTN</name>
<dbReference type="InterPro" id="IPR036156">
    <property type="entry name" value="Beta-gal/glucu_dom_sf"/>
</dbReference>
<dbReference type="EMBL" id="CP098502">
    <property type="protein sequence ID" value="UTI64484.1"/>
    <property type="molecule type" value="Genomic_DNA"/>
</dbReference>
<evidence type="ECO:0000256" key="2">
    <source>
        <dbReference type="ARBA" id="ARBA00022801"/>
    </source>
</evidence>
<comment type="similarity">
    <text evidence="1">Belongs to the glycosyl hydrolase 2 family.</text>
</comment>
<accession>A0ABY5DU91</accession>
<dbReference type="Gene3D" id="2.60.40.10">
    <property type="entry name" value="Immunoglobulins"/>
    <property type="match status" value="1"/>
</dbReference>
<dbReference type="InterPro" id="IPR025300">
    <property type="entry name" value="BetaGal_jelly_roll_dom"/>
</dbReference>
<dbReference type="Gene3D" id="3.20.20.80">
    <property type="entry name" value="Glycosidases"/>
    <property type="match status" value="1"/>
</dbReference>
<evidence type="ECO:0000256" key="3">
    <source>
        <dbReference type="ARBA" id="ARBA00023295"/>
    </source>
</evidence>
<feature type="domain" description="Glycoside hydrolase family 2 immunoglobulin-like beta-sandwich" evidence="7">
    <location>
        <begin position="208"/>
        <end position="298"/>
    </location>
</feature>